<proteinExistence type="predicted"/>
<evidence type="ECO:0000259" key="1">
    <source>
        <dbReference type="PROSITE" id="PS51186"/>
    </source>
</evidence>
<name>A0A1H7I4X3_9ACTN</name>
<dbReference type="InterPro" id="IPR016181">
    <property type="entry name" value="Acyl_CoA_acyltransferase"/>
</dbReference>
<dbReference type="GO" id="GO:0016747">
    <property type="term" value="F:acyltransferase activity, transferring groups other than amino-acyl groups"/>
    <property type="evidence" value="ECO:0007669"/>
    <property type="project" value="InterPro"/>
</dbReference>
<dbReference type="Gene3D" id="3.40.630.30">
    <property type="match status" value="1"/>
</dbReference>
<dbReference type="Proteomes" id="UP000198953">
    <property type="component" value="Unassembled WGS sequence"/>
</dbReference>
<accession>A0A1H7I4X3</accession>
<evidence type="ECO:0000313" key="2">
    <source>
        <dbReference type="EMBL" id="SEK57633.1"/>
    </source>
</evidence>
<dbReference type="OrthoDB" id="7942268at2"/>
<evidence type="ECO:0000313" key="3">
    <source>
        <dbReference type="Proteomes" id="UP000198953"/>
    </source>
</evidence>
<sequence>MSHLVIRPLDQGEEELFLSRPDPDLLGLLPTHFGYRTLSSEGQYRPEWSWVALRHGLVVARAGWWGGPYDTTPRSLDFFDFDDVADGAALLRAAPFRVGHDMRLPLGWQADPVTGPVVEARVAAAAQAGMRVRARRLRYLWESDQRAPAPSDRLVFSEEPDDEAVLDAFRRIQADPAAAPNGSGAAVQGLGPVTERELEPLLGCPPSRSWWRLARTRDGDLVGLAVPARNHVRPVVAFVGVVPAHRGHGYGYDLLAEATRILAGHGADEIAAGADAADVPTSRALVRAGYRLVGEQLDLL</sequence>
<feature type="domain" description="N-acetyltransferase" evidence="1">
    <location>
        <begin position="167"/>
        <end position="300"/>
    </location>
</feature>
<dbReference type="CDD" id="cd04301">
    <property type="entry name" value="NAT_SF"/>
    <property type="match status" value="1"/>
</dbReference>
<dbReference type="Pfam" id="PF00583">
    <property type="entry name" value="Acetyltransf_1"/>
    <property type="match status" value="1"/>
</dbReference>
<dbReference type="STRING" id="46177.SAMN05660976_00693"/>
<dbReference type="AlphaFoldDB" id="A0A1H7I4X3"/>
<keyword evidence="2" id="KW-0808">Transferase</keyword>
<reference evidence="2 3" key="1">
    <citation type="submission" date="2016-10" db="EMBL/GenBank/DDBJ databases">
        <authorList>
            <person name="de Groot N.N."/>
        </authorList>
    </citation>
    <scope>NUCLEOTIDE SEQUENCE [LARGE SCALE GENOMIC DNA]</scope>
    <source>
        <strain evidence="2 3">DSM 43357</strain>
    </source>
</reference>
<dbReference type="EMBL" id="FOBF01000002">
    <property type="protein sequence ID" value="SEK57633.1"/>
    <property type="molecule type" value="Genomic_DNA"/>
</dbReference>
<dbReference type="RefSeq" id="WP_063791946.1">
    <property type="nucleotide sequence ID" value="NZ_BBZG01000001.1"/>
</dbReference>
<dbReference type="SUPFAM" id="SSF55729">
    <property type="entry name" value="Acyl-CoA N-acyltransferases (Nat)"/>
    <property type="match status" value="1"/>
</dbReference>
<dbReference type="InterPro" id="IPR000182">
    <property type="entry name" value="GNAT_dom"/>
</dbReference>
<dbReference type="PROSITE" id="PS51186">
    <property type="entry name" value="GNAT"/>
    <property type="match status" value="1"/>
</dbReference>
<protein>
    <submittedName>
        <fullName evidence="2">Acetyltransferase (GNAT) family protein</fullName>
    </submittedName>
</protein>
<gene>
    <name evidence="2" type="ORF">SAMN05660976_00693</name>
</gene>
<organism evidence="2 3">
    <name type="scientific">Nonomuraea pusilla</name>
    <dbReference type="NCBI Taxonomy" id="46177"/>
    <lineage>
        <taxon>Bacteria</taxon>
        <taxon>Bacillati</taxon>
        <taxon>Actinomycetota</taxon>
        <taxon>Actinomycetes</taxon>
        <taxon>Streptosporangiales</taxon>
        <taxon>Streptosporangiaceae</taxon>
        <taxon>Nonomuraea</taxon>
    </lineage>
</organism>
<keyword evidence="3" id="KW-1185">Reference proteome</keyword>